<dbReference type="Pfam" id="PF03548">
    <property type="entry name" value="LolA"/>
    <property type="match status" value="1"/>
</dbReference>
<keyword evidence="1" id="KW-0732">Signal</keyword>
<gene>
    <name evidence="2" type="ORF">I8J34_18805</name>
</gene>
<name>A0A944DD21_DENI1</name>
<dbReference type="EMBL" id="JAEKFT010000026">
    <property type="protein sequence ID" value="MBT0963237.1"/>
    <property type="molecule type" value="Genomic_DNA"/>
</dbReference>
<reference evidence="3" key="1">
    <citation type="journal article" date="2022" name="ISME J.">
        <title>Genetic and phylogenetic analysis of dissimilatory iodate-reducing bacteria identifies potential niches across the world's oceans.</title>
        <authorList>
            <person name="Reyes-Umana V."/>
            <person name="Henning Z."/>
            <person name="Lee K."/>
            <person name="Barnum T.P."/>
            <person name="Coates J.D."/>
        </authorList>
    </citation>
    <scope>NUCLEOTIDE SEQUENCE [LARGE SCALE GENOMIC DNA]</scope>
    <source>
        <strain evidence="3">IR12</strain>
    </source>
</reference>
<evidence type="ECO:0000313" key="2">
    <source>
        <dbReference type="EMBL" id="MBT0963237.1"/>
    </source>
</evidence>
<keyword evidence="3" id="KW-1185">Reference proteome</keyword>
<keyword evidence="2" id="KW-0449">Lipoprotein</keyword>
<organism evidence="2 3">
    <name type="scientific">Denitromonas iodatirespirans</name>
    <dbReference type="NCBI Taxonomy" id="2795389"/>
    <lineage>
        <taxon>Bacteria</taxon>
        <taxon>Pseudomonadati</taxon>
        <taxon>Pseudomonadota</taxon>
        <taxon>Betaproteobacteria</taxon>
        <taxon>Rhodocyclales</taxon>
        <taxon>Zoogloeaceae</taxon>
        <taxon>Denitromonas</taxon>
    </lineage>
</organism>
<dbReference type="Proteomes" id="UP000694660">
    <property type="component" value="Unassembled WGS sequence"/>
</dbReference>
<dbReference type="Gene3D" id="2.50.20.10">
    <property type="entry name" value="Lipoprotein localisation LolA/LolB/LppX"/>
    <property type="match status" value="1"/>
</dbReference>
<dbReference type="InterPro" id="IPR004564">
    <property type="entry name" value="OM_lipoprot_carrier_LolA-like"/>
</dbReference>
<comment type="caution">
    <text evidence="2">The sequence shown here is derived from an EMBL/GenBank/DDBJ whole genome shotgun (WGS) entry which is preliminary data.</text>
</comment>
<dbReference type="SUPFAM" id="SSF89392">
    <property type="entry name" value="Prokaryotic lipoproteins and lipoprotein localization factors"/>
    <property type="match status" value="1"/>
</dbReference>
<accession>A0A944DD21</accession>
<sequence length="208" mass="22485">MTRRSFLLAALAGLAGVMLARPLWADEALLQEIATRVADAPVLRAEFSQTKTLAALRKPFRLAGRFTYAREAGVLWQVDTPYPARYLIGREGMVEIGPDGQRRAQSGREAAGVARAGQILQALLGADLAPLQSAFVLDASRQGEGWRVTLTPRSAELARHLARIELAGHDAVEQVDLFEAGGDHTEIRFTAIARATQLTAAEAALFAR</sequence>
<proteinExistence type="predicted"/>
<dbReference type="InterPro" id="IPR029046">
    <property type="entry name" value="LolA/LolB/LppX"/>
</dbReference>
<dbReference type="AlphaFoldDB" id="A0A944DD21"/>
<evidence type="ECO:0000313" key="3">
    <source>
        <dbReference type="Proteomes" id="UP000694660"/>
    </source>
</evidence>
<protein>
    <submittedName>
        <fullName evidence="2">Outer membrane lipoprotein carrier protein LolA</fullName>
    </submittedName>
</protein>
<evidence type="ECO:0000256" key="1">
    <source>
        <dbReference type="ARBA" id="ARBA00022729"/>
    </source>
</evidence>
<dbReference type="CDD" id="cd16325">
    <property type="entry name" value="LolA"/>
    <property type="match status" value="1"/>
</dbReference>
<dbReference type="RefSeq" id="WP_214363172.1">
    <property type="nucleotide sequence ID" value="NZ_JAEKFT010000026.1"/>
</dbReference>